<dbReference type="EMBL" id="JABWQP020000007">
    <property type="protein sequence ID" value="MBV4487099.1"/>
    <property type="molecule type" value="Genomic_DNA"/>
</dbReference>
<accession>A0A923F4J3</accession>
<evidence type="ECO:0000313" key="3">
    <source>
        <dbReference type="Proteomes" id="UP000648816"/>
    </source>
</evidence>
<gene>
    <name evidence="2" type="ORF">HU727_016015</name>
    <name evidence="1" type="ORF">HU727_14840</name>
</gene>
<comment type="caution">
    <text evidence="1">The sequence shown here is derived from an EMBL/GenBank/DDBJ whole genome shotgun (WGS) entry which is preliminary data.</text>
</comment>
<evidence type="ECO:0000313" key="1">
    <source>
        <dbReference type="EMBL" id="MBC3342919.1"/>
    </source>
</evidence>
<dbReference type="Proteomes" id="UP000648816">
    <property type="component" value="Unassembled WGS sequence"/>
</dbReference>
<dbReference type="EMBL" id="JABWQP010000007">
    <property type="protein sequence ID" value="MBC3342919.1"/>
    <property type="molecule type" value="Genomic_DNA"/>
</dbReference>
<proteinExistence type="predicted"/>
<reference evidence="1" key="2">
    <citation type="submission" date="2020-07" db="EMBL/GenBank/DDBJ databases">
        <authorList>
            <person name="Lood C."/>
            <person name="Girard L."/>
        </authorList>
    </citation>
    <scope>NUCLEOTIDE SEQUENCE</scope>
    <source>
        <strain evidence="1">SWRI153</strain>
    </source>
</reference>
<keyword evidence="3" id="KW-1185">Reference proteome</keyword>
<name>A0A923F4J3_9PSED</name>
<dbReference type="RefSeq" id="WP_186532522.1">
    <property type="nucleotide sequence ID" value="NZ_JABWQP020000007.1"/>
</dbReference>
<sequence length="101" mass="11451">MNIEKIKNLGGKITFDEISSLAGSEIALISDELREDLFQALLPHEQIIDIGWYPEFSEHGAFRISLIAIQNWASPIYTETAKTWNDLEKALDCTLNKVKKT</sequence>
<reference evidence="2" key="3">
    <citation type="submission" date="2021-06" db="EMBL/GenBank/DDBJ databases">
        <title>Updating the genus Pseudomonas: Description of 43 new species and partition of the Pseudomonas putida group.</title>
        <authorList>
            <person name="Girard L."/>
            <person name="Lood C."/>
            <person name="Vandamme P."/>
            <person name="Rokni-Zadeh H."/>
            <person name="Van Noort V."/>
            <person name="Hofte M."/>
            <person name="Lavigne R."/>
            <person name="De Mot R."/>
        </authorList>
    </citation>
    <scope>NUCLEOTIDE SEQUENCE</scope>
    <source>
        <strain evidence="2">SWRI153</strain>
    </source>
</reference>
<evidence type="ECO:0000313" key="2">
    <source>
        <dbReference type="EMBL" id="MBV4487099.1"/>
    </source>
</evidence>
<organism evidence="1">
    <name type="scientific">Pseudomonas khorasanensis</name>
    <dbReference type="NCBI Taxonomy" id="2745508"/>
    <lineage>
        <taxon>Bacteria</taxon>
        <taxon>Pseudomonadati</taxon>
        <taxon>Pseudomonadota</taxon>
        <taxon>Gammaproteobacteria</taxon>
        <taxon>Pseudomonadales</taxon>
        <taxon>Pseudomonadaceae</taxon>
        <taxon>Pseudomonas</taxon>
    </lineage>
</organism>
<dbReference type="AlphaFoldDB" id="A0A923F4J3"/>
<reference evidence="1 3" key="1">
    <citation type="journal article" date="2020" name="Microorganisms">
        <title>Reliable Identification of Environmental Pseudomonas Isolates Using the rpoD Gene.</title>
        <authorList>
            <consortium name="The Broad Institute Genome Sequencing Platform"/>
            <person name="Girard L."/>
            <person name="Lood C."/>
            <person name="Rokni-Zadeh H."/>
            <person name="van Noort V."/>
            <person name="Lavigne R."/>
            <person name="De Mot R."/>
        </authorList>
    </citation>
    <scope>NUCLEOTIDE SEQUENCE</scope>
    <source>
        <strain evidence="1 3">SWRI153</strain>
    </source>
</reference>
<protein>
    <submittedName>
        <fullName evidence="1">Uncharacterized protein</fullName>
    </submittedName>
</protein>